<name>A0A318MWA3_9PROT</name>
<dbReference type="Proteomes" id="UP000247565">
    <property type="component" value="Unassembled WGS sequence"/>
</dbReference>
<reference evidence="1 2" key="1">
    <citation type="submission" date="2018-05" db="EMBL/GenBank/DDBJ databases">
        <title>Reference genomes for bee gut microbiota database.</title>
        <authorList>
            <person name="Ellegaard K.M."/>
        </authorList>
    </citation>
    <scope>NUCLEOTIDE SEQUENCE [LARGE SCALE GENOMIC DNA]</scope>
    <source>
        <strain evidence="1 2">ESL0284</strain>
    </source>
</reference>
<dbReference type="InterPro" id="IPR036188">
    <property type="entry name" value="FAD/NAD-bd_sf"/>
</dbReference>
<protein>
    <recommendedName>
        <fullName evidence="3">FAD-binding domain-containing protein</fullName>
    </recommendedName>
</protein>
<sequence>MLIINKIINYFNIKLRDIVKNYDVVIIGGGLAGLTLASQLLRDIPDISICLIHDAKFPNEETAFKVGEATIDLGGYYLRELLGDEYLSREHFIKMGMRFIYTNDKLYKEMGIRNFPQKNSYQFERGKLENHFFSLLQDKIDILQNTRFLDVEDEGHFKKIHVVELSKVQKIINSRWIVDASGRKKVISRKYNLSSKGNLPNSSVWFRVKGAVLVDEIYPAEEDNPFYGMDRSYSSLHIDGKGYWIWVLRLSDHTTSVGICFSENIHQFDSLSDLEKTFEWLKTHERVFYDYLLKKQFSILDFKYLRKYASIAQPCISENHWALTGDACIFLDPVYSSGIDLMCIENTFIVDVLAQEKNGQDIKERMAFYNSVISDLVIAYSNVFDKMYEQKDNWYYIFVKYVVDSVFYFGSICPCFMNKGMRDFKNAKIIWDKIHKIYMEYDKVNSILKTKKFSENNRQNNLDLPRFINLSESLFAKINSYLTEPDNDLEKLINLLQDNYQVMCKICEYISSDRNLYDLYIRRDGPPEIFHTSWRYGEFFPNPEMVNRN</sequence>
<evidence type="ECO:0000313" key="2">
    <source>
        <dbReference type="Proteomes" id="UP000247565"/>
    </source>
</evidence>
<dbReference type="SUPFAM" id="SSF51905">
    <property type="entry name" value="FAD/NAD(P)-binding domain"/>
    <property type="match status" value="1"/>
</dbReference>
<proteinExistence type="predicted"/>
<comment type="caution">
    <text evidence="1">The sequence shown here is derived from an EMBL/GenBank/DDBJ whole genome shotgun (WGS) entry which is preliminary data.</text>
</comment>
<dbReference type="AlphaFoldDB" id="A0A318MWA3"/>
<dbReference type="PANTHER" id="PTHR43747">
    <property type="entry name" value="FAD-BINDING PROTEIN"/>
    <property type="match status" value="1"/>
</dbReference>
<gene>
    <name evidence="1" type="ORF">DK869_06770</name>
</gene>
<dbReference type="PANTHER" id="PTHR43747:SF1">
    <property type="entry name" value="SLR1998 PROTEIN"/>
    <property type="match status" value="1"/>
</dbReference>
<keyword evidence="2" id="KW-1185">Reference proteome</keyword>
<evidence type="ECO:0008006" key="3">
    <source>
        <dbReference type="Google" id="ProtNLM"/>
    </source>
</evidence>
<dbReference type="EMBL" id="QGLT01000003">
    <property type="protein sequence ID" value="PXZ00324.1"/>
    <property type="molecule type" value="Genomic_DNA"/>
</dbReference>
<organism evidence="1 2">
    <name type="scientific">Commensalibacter melissae</name>
    <dbReference type="NCBI Taxonomy" id="2070537"/>
    <lineage>
        <taxon>Bacteria</taxon>
        <taxon>Pseudomonadati</taxon>
        <taxon>Pseudomonadota</taxon>
        <taxon>Alphaproteobacteria</taxon>
        <taxon>Acetobacterales</taxon>
        <taxon>Acetobacteraceae</taxon>
    </lineage>
</organism>
<dbReference type="InterPro" id="IPR050816">
    <property type="entry name" value="Flavin-dep_Halogenase_NPB"/>
</dbReference>
<dbReference type="Pfam" id="PF05834">
    <property type="entry name" value="Lycopene_cycl"/>
    <property type="match status" value="1"/>
</dbReference>
<evidence type="ECO:0000313" key="1">
    <source>
        <dbReference type="EMBL" id="PXZ00324.1"/>
    </source>
</evidence>
<accession>A0A318MWA3</accession>
<dbReference type="Gene3D" id="3.50.50.60">
    <property type="entry name" value="FAD/NAD(P)-binding domain"/>
    <property type="match status" value="1"/>
</dbReference>